<accession>A0ABQ6CQN4</accession>
<reference evidence="3" key="1">
    <citation type="journal article" date="2019" name="Int. J. Syst. Evol. Microbiol.">
        <title>The Global Catalogue of Microorganisms (GCM) 10K type strain sequencing project: providing services to taxonomists for standard genome sequencing and annotation.</title>
        <authorList>
            <consortium name="The Broad Institute Genomics Platform"/>
            <consortium name="The Broad Institute Genome Sequencing Center for Infectious Disease"/>
            <person name="Wu L."/>
            <person name="Ma J."/>
        </authorList>
    </citation>
    <scope>NUCLEOTIDE SEQUENCE [LARGE SCALE GENOMIC DNA]</scope>
    <source>
        <strain evidence="3">NBRC 101365</strain>
    </source>
</reference>
<proteinExistence type="predicted"/>
<sequence>MTVTLFGTIRLPYLGWKSRVAGKAALRGASIGTPNLPRHLLRDIGLLDGHETPRGRAEPSATARDMVERYR</sequence>
<evidence type="ECO:0000313" key="2">
    <source>
        <dbReference type="EMBL" id="GLS22652.1"/>
    </source>
</evidence>
<evidence type="ECO:0000313" key="3">
    <source>
        <dbReference type="Proteomes" id="UP001156882"/>
    </source>
</evidence>
<protein>
    <recommendedName>
        <fullName evidence="4">DUF1127 domain-containing protein</fullName>
    </recommendedName>
</protein>
<evidence type="ECO:0000256" key="1">
    <source>
        <dbReference type="SAM" id="MobiDB-lite"/>
    </source>
</evidence>
<organism evidence="2 3">
    <name type="scientific">Labrys miyagiensis</name>
    <dbReference type="NCBI Taxonomy" id="346912"/>
    <lineage>
        <taxon>Bacteria</taxon>
        <taxon>Pseudomonadati</taxon>
        <taxon>Pseudomonadota</taxon>
        <taxon>Alphaproteobacteria</taxon>
        <taxon>Hyphomicrobiales</taxon>
        <taxon>Xanthobacteraceae</taxon>
        <taxon>Labrys</taxon>
    </lineage>
</organism>
<dbReference type="RefSeq" id="WP_284315614.1">
    <property type="nucleotide sequence ID" value="NZ_BSPC01000064.1"/>
</dbReference>
<keyword evidence="3" id="KW-1185">Reference proteome</keyword>
<evidence type="ECO:0008006" key="4">
    <source>
        <dbReference type="Google" id="ProtNLM"/>
    </source>
</evidence>
<gene>
    <name evidence="2" type="ORF">GCM10007874_56720</name>
</gene>
<feature type="region of interest" description="Disordered" evidence="1">
    <location>
        <begin position="48"/>
        <end position="71"/>
    </location>
</feature>
<dbReference type="Proteomes" id="UP001156882">
    <property type="component" value="Unassembled WGS sequence"/>
</dbReference>
<dbReference type="EMBL" id="BSPC01000064">
    <property type="protein sequence ID" value="GLS22652.1"/>
    <property type="molecule type" value="Genomic_DNA"/>
</dbReference>
<name>A0ABQ6CQN4_9HYPH</name>
<comment type="caution">
    <text evidence="2">The sequence shown here is derived from an EMBL/GenBank/DDBJ whole genome shotgun (WGS) entry which is preliminary data.</text>
</comment>
<feature type="compositionally biased region" description="Basic and acidic residues" evidence="1">
    <location>
        <begin position="48"/>
        <end position="57"/>
    </location>
</feature>